<proteinExistence type="predicted"/>
<evidence type="ECO:0000256" key="1">
    <source>
        <dbReference type="SAM" id="MobiDB-lite"/>
    </source>
</evidence>
<feature type="domain" description="DUF8004" evidence="2">
    <location>
        <begin position="181"/>
        <end position="271"/>
    </location>
</feature>
<feature type="region of interest" description="Disordered" evidence="1">
    <location>
        <begin position="543"/>
        <end position="579"/>
    </location>
</feature>
<feature type="region of interest" description="Disordered" evidence="1">
    <location>
        <begin position="702"/>
        <end position="723"/>
    </location>
</feature>
<protein>
    <recommendedName>
        <fullName evidence="2">DUF8004 domain-containing protein</fullName>
    </recommendedName>
</protein>
<dbReference type="AlphaFoldDB" id="A0A0F7ZK41"/>
<feature type="compositionally biased region" description="Polar residues" evidence="1">
    <location>
        <begin position="702"/>
        <end position="717"/>
    </location>
</feature>
<dbReference type="PANTHER" id="PTHR39601">
    <property type="entry name" value="CHORIOGENIN HMINOR"/>
    <property type="match status" value="1"/>
</dbReference>
<dbReference type="Pfam" id="PF26013">
    <property type="entry name" value="DUF8004"/>
    <property type="match status" value="1"/>
</dbReference>
<dbReference type="OrthoDB" id="4114825at2759"/>
<accession>A0A0F7ZK41</accession>
<dbReference type="InterPro" id="IPR058317">
    <property type="entry name" value="DUF8004"/>
</dbReference>
<reference evidence="3 4" key="1">
    <citation type="journal article" date="2014" name="Genome Biol. Evol.">
        <title>Comparative genomics and transcriptomics analyses reveal divergent lifestyle features of nematode endoparasitic fungus Hirsutella minnesotensis.</title>
        <authorList>
            <person name="Lai Y."/>
            <person name="Liu K."/>
            <person name="Zhang X."/>
            <person name="Zhang X."/>
            <person name="Li K."/>
            <person name="Wang N."/>
            <person name="Shu C."/>
            <person name="Wu Y."/>
            <person name="Wang C."/>
            <person name="Bushley K.E."/>
            <person name="Xiang M."/>
            <person name="Liu X."/>
        </authorList>
    </citation>
    <scope>NUCLEOTIDE SEQUENCE [LARGE SCALE GENOMIC DNA]</scope>
    <source>
        <strain evidence="3 4">3608</strain>
    </source>
</reference>
<evidence type="ECO:0000313" key="3">
    <source>
        <dbReference type="EMBL" id="KJZ74956.1"/>
    </source>
</evidence>
<gene>
    <name evidence="3" type="ORF">HIM_05687</name>
</gene>
<dbReference type="Proteomes" id="UP000054481">
    <property type="component" value="Unassembled WGS sequence"/>
</dbReference>
<feature type="compositionally biased region" description="Low complexity" evidence="1">
    <location>
        <begin position="566"/>
        <end position="579"/>
    </location>
</feature>
<evidence type="ECO:0000259" key="2">
    <source>
        <dbReference type="Pfam" id="PF26013"/>
    </source>
</evidence>
<dbReference type="PANTHER" id="PTHR39601:SF1">
    <property type="entry name" value="CHORIOGENIN HMINOR"/>
    <property type="match status" value="1"/>
</dbReference>
<keyword evidence="4" id="KW-1185">Reference proteome</keyword>
<organism evidence="3 4">
    <name type="scientific">Hirsutella minnesotensis 3608</name>
    <dbReference type="NCBI Taxonomy" id="1043627"/>
    <lineage>
        <taxon>Eukaryota</taxon>
        <taxon>Fungi</taxon>
        <taxon>Dikarya</taxon>
        <taxon>Ascomycota</taxon>
        <taxon>Pezizomycotina</taxon>
        <taxon>Sordariomycetes</taxon>
        <taxon>Hypocreomycetidae</taxon>
        <taxon>Hypocreales</taxon>
        <taxon>Ophiocordycipitaceae</taxon>
        <taxon>Hirsutella</taxon>
    </lineage>
</organism>
<sequence length="837" mass="92764">MAAAVSVTAVSRSASTARSTISFAGNSGSAALRKWDGARRTCVKWESWEKDAELWANDGNCLVFLHGKGGPRATPSFRLSFSALLAAKCYPFIARFLVTDDHQPHSPDEITRWHRRNPRRMVELHVPFSTSRQSRDQHVAIRNLLAWATGGSLVGKHLSSTLVALMKSMAEFRSDVEDNARDLLRYLDEKGYTKMANQTHRALAILAFAETFRIKELYTRAFVHCVGMRDKLISSSEYQAVSADSKALIAKARAGMDARLEKTSAMLRNLLDDELSEAHVGISCEIRAHLERFRGFLISYYSAKFGYYPPRSFNAAVYRTMSGDFALLYNLLKDDTFTCYEMMPSTAAGGICTLQLVQSLDTRLDFEPLQHPLPLLPQPERQNSTKRVPWLSRRASTKTDVRRLEHAAIVKASNWKDDIFQNELVRRYRRFEEEVVMSQSKAERKDRVSLADARKVRWILIYAIHQVLRHANTPPPGVVDDCSAHYLLSPAVENLPPWSETCDGIQADASEAMSFVTAGTTPAESPSAKVEIKPDIDYFALTHRESSSQRRRSASSAIPESETPTLERSSSVSRVLGSGSPFRRSVRKLRQATTCIPAPEATSSPCKPLYHEIVVHGYGNGTNDVSFEEGDTTAAAKPIKWASRSGSTASQSCSSASSAMVSVVTPGESVRTSITIPTPPSPCADVCDEPMLEKYWRWSHQESGPSKTVSPASSIARSASLRKRPRSTAAESYGFAKSLIYHAEPDDKGKVPSTCGLTRRHSANASDMKRPISISPTWPTHLPQVIDEEPCLITQDSCDWTAMQAFLDGKATDVDTDGYALSAWEQYNDLGGLTELR</sequence>
<name>A0A0F7ZK41_9HYPO</name>
<evidence type="ECO:0000313" key="4">
    <source>
        <dbReference type="Proteomes" id="UP000054481"/>
    </source>
</evidence>
<dbReference type="EMBL" id="KQ030521">
    <property type="protein sequence ID" value="KJZ74956.1"/>
    <property type="molecule type" value="Genomic_DNA"/>
</dbReference>